<feature type="compositionally biased region" description="Polar residues" evidence="1">
    <location>
        <begin position="111"/>
        <end position="121"/>
    </location>
</feature>
<dbReference type="AlphaFoldDB" id="A0A9Q0IQF4"/>
<name>A0A9Q0IQF4_9TELE</name>
<feature type="compositionally biased region" description="Basic and acidic residues" evidence="1">
    <location>
        <begin position="170"/>
        <end position="182"/>
    </location>
</feature>
<feature type="region of interest" description="Disordered" evidence="1">
    <location>
        <begin position="48"/>
        <end position="121"/>
    </location>
</feature>
<dbReference type="Proteomes" id="UP001148018">
    <property type="component" value="Unassembled WGS sequence"/>
</dbReference>
<proteinExistence type="predicted"/>
<feature type="compositionally biased region" description="Polar residues" evidence="1">
    <location>
        <begin position="186"/>
        <end position="195"/>
    </location>
</feature>
<evidence type="ECO:0000313" key="2">
    <source>
        <dbReference type="EMBL" id="KAJ3607104.1"/>
    </source>
</evidence>
<feature type="compositionally biased region" description="Pro residues" evidence="1">
    <location>
        <begin position="83"/>
        <end position="107"/>
    </location>
</feature>
<gene>
    <name evidence="2" type="ORF">NHX12_026618</name>
</gene>
<accession>A0A9Q0IQF4</accession>
<feature type="compositionally biased region" description="Pro residues" evidence="1">
    <location>
        <begin position="48"/>
        <end position="74"/>
    </location>
</feature>
<dbReference type="EMBL" id="JANIIK010000042">
    <property type="protein sequence ID" value="KAJ3607104.1"/>
    <property type="molecule type" value="Genomic_DNA"/>
</dbReference>
<sequence length="203" mass="20992">PCLHPFALPPLLSPASTPQPCLHPSALPPPIHPASIHPPCLRPSALPPPICPASTPPPRLDPSAPPPPPGPASTPQPCLHPSVLPPLLHPSALPPPLSPASSPPPLSPASTPQSCLLSSTLPSRSRADIVSSLPSCLNRLFKRPLALNNAPGVNVMVNYEPDVLLVRGEGTMDRQDGGRLSDDDNLTFSSSSPSPGTIREDAA</sequence>
<protein>
    <submittedName>
        <fullName evidence="2">Uncharacterized protein</fullName>
    </submittedName>
</protein>
<reference evidence="2" key="1">
    <citation type="submission" date="2022-07" db="EMBL/GenBank/DDBJ databases">
        <title>Chromosome-level genome of Muraenolepis orangiensis.</title>
        <authorList>
            <person name="Kim J."/>
        </authorList>
    </citation>
    <scope>NUCLEOTIDE SEQUENCE</scope>
    <source>
        <strain evidence="2">KU_S4_2022</strain>
        <tissue evidence="2">Muscle</tissue>
    </source>
</reference>
<evidence type="ECO:0000313" key="3">
    <source>
        <dbReference type="Proteomes" id="UP001148018"/>
    </source>
</evidence>
<feature type="non-terminal residue" evidence="2">
    <location>
        <position position="203"/>
    </location>
</feature>
<organism evidence="2 3">
    <name type="scientific">Muraenolepis orangiensis</name>
    <name type="common">Patagonian moray cod</name>
    <dbReference type="NCBI Taxonomy" id="630683"/>
    <lineage>
        <taxon>Eukaryota</taxon>
        <taxon>Metazoa</taxon>
        <taxon>Chordata</taxon>
        <taxon>Craniata</taxon>
        <taxon>Vertebrata</taxon>
        <taxon>Euteleostomi</taxon>
        <taxon>Actinopterygii</taxon>
        <taxon>Neopterygii</taxon>
        <taxon>Teleostei</taxon>
        <taxon>Neoteleostei</taxon>
        <taxon>Acanthomorphata</taxon>
        <taxon>Zeiogadaria</taxon>
        <taxon>Gadariae</taxon>
        <taxon>Gadiformes</taxon>
        <taxon>Muraenolepidoidei</taxon>
        <taxon>Muraenolepididae</taxon>
        <taxon>Muraenolepis</taxon>
    </lineage>
</organism>
<comment type="caution">
    <text evidence="2">The sequence shown here is derived from an EMBL/GenBank/DDBJ whole genome shotgun (WGS) entry which is preliminary data.</text>
</comment>
<feature type="region of interest" description="Disordered" evidence="1">
    <location>
        <begin position="170"/>
        <end position="203"/>
    </location>
</feature>
<evidence type="ECO:0000256" key="1">
    <source>
        <dbReference type="SAM" id="MobiDB-lite"/>
    </source>
</evidence>
<keyword evidence="3" id="KW-1185">Reference proteome</keyword>